<dbReference type="PRINTS" id="PR01806">
    <property type="entry name" value="VIRFACTRMVIN"/>
</dbReference>
<reference evidence="9 10" key="1">
    <citation type="submission" date="2020-02" db="EMBL/GenBank/DDBJ databases">
        <title>Comparative genomics of sulfur disproportionating microorganisms.</title>
        <authorList>
            <person name="Ward L.M."/>
            <person name="Bertran E."/>
            <person name="Johnston D.T."/>
        </authorList>
    </citation>
    <scope>NUCLEOTIDE SEQUENCE [LARGE SCALE GENOMIC DNA]</scope>
    <source>
        <strain evidence="9 10">DSM 100025</strain>
    </source>
</reference>
<dbReference type="Proteomes" id="UP000469346">
    <property type="component" value="Unassembled WGS sequence"/>
</dbReference>
<dbReference type="EMBL" id="JAAGRR010000172">
    <property type="protein sequence ID" value="NDY43438.1"/>
    <property type="molecule type" value="Genomic_DNA"/>
</dbReference>
<dbReference type="CDD" id="cd13123">
    <property type="entry name" value="MATE_MurJ_like"/>
    <property type="match status" value="1"/>
</dbReference>
<keyword evidence="2" id="KW-1003">Cell membrane</keyword>
<accession>A0A6N9TQU4</accession>
<evidence type="ECO:0000256" key="3">
    <source>
        <dbReference type="ARBA" id="ARBA00022692"/>
    </source>
</evidence>
<evidence type="ECO:0000256" key="6">
    <source>
        <dbReference type="ARBA" id="ARBA00022989"/>
    </source>
</evidence>
<keyword evidence="4" id="KW-0133">Cell shape</keyword>
<comment type="subcellular location">
    <subcellularLocation>
        <location evidence="1">Cell membrane</location>
        <topology evidence="1">Multi-pass membrane protein</topology>
    </subcellularLocation>
</comment>
<protein>
    <submittedName>
        <fullName evidence="9">Murein biosynthesis integral membrane protein MurJ</fullName>
    </submittedName>
</protein>
<keyword evidence="7 8" id="KW-0472">Membrane</keyword>
<evidence type="ECO:0000256" key="1">
    <source>
        <dbReference type="ARBA" id="ARBA00004651"/>
    </source>
</evidence>
<evidence type="ECO:0000256" key="2">
    <source>
        <dbReference type="ARBA" id="ARBA00022475"/>
    </source>
</evidence>
<feature type="transmembrane region" description="Helical" evidence="8">
    <location>
        <begin position="186"/>
        <end position="211"/>
    </location>
</feature>
<feature type="transmembrane region" description="Helical" evidence="8">
    <location>
        <begin position="444"/>
        <end position="465"/>
    </location>
</feature>
<feature type="transmembrane region" description="Helical" evidence="8">
    <location>
        <begin position="411"/>
        <end position="432"/>
    </location>
</feature>
<gene>
    <name evidence="9" type="primary">murJ</name>
    <name evidence="9" type="ORF">G3N55_11370</name>
</gene>
<proteinExistence type="inferred from homology"/>
<feature type="transmembrane region" description="Helical" evidence="8">
    <location>
        <begin position="81"/>
        <end position="103"/>
    </location>
</feature>
<feature type="transmembrane region" description="Helical" evidence="8">
    <location>
        <begin position="387"/>
        <end position="405"/>
    </location>
</feature>
<dbReference type="PIRSF" id="PIRSF002869">
    <property type="entry name" value="MviN"/>
    <property type="match status" value="1"/>
</dbReference>
<dbReference type="GO" id="GO:0008360">
    <property type="term" value="P:regulation of cell shape"/>
    <property type="evidence" value="ECO:0007669"/>
    <property type="project" value="UniProtKB-KW"/>
</dbReference>
<evidence type="ECO:0000313" key="10">
    <source>
        <dbReference type="Proteomes" id="UP000469346"/>
    </source>
</evidence>
<keyword evidence="5" id="KW-0573">Peptidoglycan synthesis</keyword>
<dbReference type="PANTHER" id="PTHR47019:SF1">
    <property type="entry name" value="LIPID II FLIPPASE MURJ"/>
    <property type="match status" value="1"/>
</dbReference>
<feature type="non-terminal residue" evidence="9">
    <location>
        <position position="485"/>
    </location>
</feature>
<name>A0A6N9TQU4_DISTH</name>
<dbReference type="InterPro" id="IPR051050">
    <property type="entry name" value="Lipid_II_flippase_MurJ/MviN"/>
</dbReference>
<dbReference type="GO" id="GO:0034204">
    <property type="term" value="P:lipid translocation"/>
    <property type="evidence" value="ECO:0007669"/>
    <property type="project" value="TreeGrafter"/>
</dbReference>
<keyword evidence="6 8" id="KW-1133">Transmembrane helix</keyword>
<dbReference type="PANTHER" id="PTHR47019">
    <property type="entry name" value="LIPID II FLIPPASE MURJ"/>
    <property type="match status" value="1"/>
</dbReference>
<dbReference type="GO" id="GO:0005886">
    <property type="term" value="C:plasma membrane"/>
    <property type="evidence" value="ECO:0007669"/>
    <property type="project" value="UniProtKB-SubCell"/>
</dbReference>
<feature type="transmembrane region" description="Helical" evidence="8">
    <location>
        <begin position="232"/>
        <end position="250"/>
    </location>
</feature>
<dbReference type="Pfam" id="PF03023">
    <property type="entry name" value="MurJ"/>
    <property type="match status" value="1"/>
</dbReference>
<feature type="transmembrane region" description="Helical" evidence="8">
    <location>
        <begin position="270"/>
        <end position="289"/>
    </location>
</feature>
<dbReference type="GO" id="GO:0015648">
    <property type="term" value="F:lipid-linked peptidoglycan transporter activity"/>
    <property type="evidence" value="ECO:0007669"/>
    <property type="project" value="TreeGrafter"/>
</dbReference>
<feature type="transmembrane region" description="Helical" evidence="8">
    <location>
        <begin position="157"/>
        <end position="180"/>
    </location>
</feature>
<sequence>MARSAGSVGFAVLLSRVLGLVREQVLAGLFGAGTAMDAFVVAYRIPNLLRDLFAEGALSAAFVAVFTDYDQKRTREETWALVNNVMAVLAVLLGLVVLLGTVFSDEIVRLMATGFEGQAPGKLLLTRRLTVIMFPFLILVSLASVVMGVLNTKGRFFIPALASSCFNLTCILLGGGLALVLPRHGVPGIVGMAVGTLAGGLAQLLVQWPLLHRLGFRLRPRIDLRDPGLRRIGLLMVPAVVGLSATQINIFVNTRFASLCAPGSVAWLSYAFRIMFLPIGMFGVALSIATMPVVSRQAARREIGPMRETLVSSLTLGFALTVPAAVGLWILAEPVVRLLFEHGRFGPHDTLMTAAALRFFLIGLFAYGAVKIVVPVFYALDDAKWPVIGSFTAVGVNLAVVWWLLGPLQHRAVALALSVAMTANFLLLAVVLYRKVGGYPAGRLVASLAKICLASAVMGWVLVLLRGPLFLEPGAGFWATLWGVG</sequence>
<dbReference type="InterPro" id="IPR004268">
    <property type="entry name" value="MurJ"/>
</dbReference>
<keyword evidence="3 8" id="KW-0812">Transmembrane</keyword>
<dbReference type="GO" id="GO:0009252">
    <property type="term" value="P:peptidoglycan biosynthetic process"/>
    <property type="evidence" value="ECO:0007669"/>
    <property type="project" value="UniProtKB-KW"/>
</dbReference>
<evidence type="ECO:0000256" key="4">
    <source>
        <dbReference type="ARBA" id="ARBA00022960"/>
    </source>
</evidence>
<feature type="transmembrane region" description="Helical" evidence="8">
    <location>
        <begin position="129"/>
        <end position="150"/>
    </location>
</feature>
<feature type="transmembrane region" description="Helical" evidence="8">
    <location>
        <begin position="352"/>
        <end position="380"/>
    </location>
</feature>
<dbReference type="NCBIfam" id="TIGR01695">
    <property type="entry name" value="murJ_mviN"/>
    <property type="match status" value="1"/>
</dbReference>
<keyword evidence="10" id="KW-1185">Reference proteome</keyword>
<evidence type="ECO:0000256" key="7">
    <source>
        <dbReference type="ARBA" id="ARBA00023136"/>
    </source>
</evidence>
<comment type="caution">
    <text evidence="9">The sequence shown here is derived from an EMBL/GenBank/DDBJ whole genome shotgun (WGS) entry which is preliminary data.</text>
</comment>
<evidence type="ECO:0000256" key="5">
    <source>
        <dbReference type="ARBA" id="ARBA00022984"/>
    </source>
</evidence>
<evidence type="ECO:0000313" key="9">
    <source>
        <dbReference type="EMBL" id="NDY43438.1"/>
    </source>
</evidence>
<evidence type="ECO:0000256" key="8">
    <source>
        <dbReference type="SAM" id="Phobius"/>
    </source>
</evidence>
<dbReference type="HAMAP" id="MF_02078">
    <property type="entry name" value="MurJ_MviN"/>
    <property type="match status" value="1"/>
</dbReference>
<dbReference type="AlphaFoldDB" id="A0A6N9TQU4"/>
<feature type="transmembrane region" description="Helical" evidence="8">
    <location>
        <begin position="310"/>
        <end position="332"/>
    </location>
</feature>
<organism evidence="9 10">
    <name type="scientific">Dissulfurirhabdus thermomarina</name>
    <dbReference type="NCBI Taxonomy" id="1765737"/>
    <lineage>
        <taxon>Bacteria</taxon>
        <taxon>Deltaproteobacteria</taxon>
        <taxon>Dissulfurirhabdaceae</taxon>
        <taxon>Dissulfurirhabdus</taxon>
    </lineage>
</organism>